<comment type="caution">
    <text evidence="1">The sequence shown here is derived from an EMBL/GenBank/DDBJ whole genome shotgun (WGS) entry which is preliminary data.</text>
</comment>
<gene>
    <name evidence="1" type="ORF">GCM10007140_32460</name>
</gene>
<dbReference type="Proteomes" id="UP000605259">
    <property type="component" value="Unassembled WGS sequence"/>
</dbReference>
<accession>A0A917ERG6</accession>
<organism evidence="1 2">
    <name type="scientific">Priestia taiwanensis</name>
    <dbReference type="NCBI Taxonomy" id="1347902"/>
    <lineage>
        <taxon>Bacteria</taxon>
        <taxon>Bacillati</taxon>
        <taxon>Bacillota</taxon>
        <taxon>Bacilli</taxon>
        <taxon>Bacillales</taxon>
        <taxon>Bacillaceae</taxon>
        <taxon>Priestia</taxon>
    </lineage>
</organism>
<proteinExistence type="predicted"/>
<dbReference type="EMBL" id="BMFK01000004">
    <property type="protein sequence ID" value="GGE80447.1"/>
    <property type="molecule type" value="Genomic_DNA"/>
</dbReference>
<protein>
    <submittedName>
        <fullName evidence="1">Uncharacterized protein</fullName>
    </submittedName>
</protein>
<dbReference type="AlphaFoldDB" id="A0A917ERG6"/>
<sequence>MHGEWENWCQCKLGMTPRHVKRFIRIYDRFGNQTSMSGLGVAALEQLIDFTEEQRNQPHTIPSTGATKTVDEMTVRELREVFCK</sequence>
<reference evidence="1" key="1">
    <citation type="journal article" date="2014" name="Int. J. Syst. Evol. Microbiol.">
        <title>Complete genome sequence of Corynebacterium casei LMG S-19264T (=DSM 44701T), isolated from a smear-ripened cheese.</title>
        <authorList>
            <consortium name="US DOE Joint Genome Institute (JGI-PGF)"/>
            <person name="Walter F."/>
            <person name="Albersmeier A."/>
            <person name="Kalinowski J."/>
            <person name="Ruckert C."/>
        </authorList>
    </citation>
    <scope>NUCLEOTIDE SEQUENCE</scope>
    <source>
        <strain evidence="1">CGMCC 1.12698</strain>
    </source>
</reference>
<name>A0A917ERG6_9BACI</name>
<reference evidence="1" key="2">
    <citation type="submission" date="2020-09" db="EMBL/GenBank/DDBJ databases">
        <authorList>
            <person name="Sun Q."/>
            <person name="Zhou Y."/>
        </authorList>
    </citation>
    <scope>NUCLEOTIDE SEQUENCE</scope>
    <source>
        <strain evidence="1">CGMCC 1.12698</strain>
    </source>
</reference>
<keyword evidence="2" id="KW-1185">Reference proteome</keyword>
<evidence type="ECO:0000313" key="2">
    <source>
        <dbReference type="Proteomes" id="UP000605259"/>
    </source>
</evidence>
<evidence type="ECO:0000313" key="1">
    <source>
        <dbReference type="EMBL" id="GGE80447.1"/>
    </source>
</evidence>